<reference evidence="2 3" key="1">
    <citation type="submission" date="2023-07" db="EMBL/GenBank/DDBJ databases">
        <title>Genomic Encyclopedia of Type Strains, Phase IV (KMG-IV): sequencing the most valuable type-strain genomes for metagenomic binning, comparative biology and taxonomic classification.</title>
        <authorList>
            <person name="Goeker M."/>
        </authorList>
    </citation>
    <scope>NUCLEOTIDE SEQUENCE [LARGE SCALE GENOMIC DNA]</scope>
    <source>
        <strain evidence="2 3">DSM 27848</strain>
    </source>
</reference>
<evidence type="ECO:0008006" key="4">
    <source>
        <dbReference type="Google" id="ProtNLM"/>
    </source>
</evidence>
<dbReference type="Proteomes" id="UP001232343">
    <property type="component" value="Unassembled WGS sequence"/>
</dbReference>
<dbReference type="CDD" id="cd15482">
    <property type="entry name" value="Sialidase_non-viral"/>
    <property type="match status" value="1"/>
</dbReference>
<organism evidence="2 3">
    <name type="scientific">Lederbergia wuyishanensis</name>
    <dbReference type="NCBI Taxonomy" id="1347903"/>
    <lineage>
        <taxon>Bacteria</taxon>
        <taxon>Bacillati</taxon>
        <taxon>Bacillota</taxon>
        <taxon>Bacilli</taxon>
        <taxon>Bacillales</taxon>
        <taxon>Bacillaceae</taxon>
        <taxon>Lederbergia</taxon>
    </lineage>
</organism>
<gene>
    <name evidence="2" type="ORF">J2S14_002804</name>
</gene>
<dbReference type="EMBL" id="JAUSUO010000007">
    <property type="protein sequence ID" value="MDQ0343969.1"/>
    <property type="molecule type" value="Genomic_DNA"/>
</dbReference>
<keyword evidence="3" id="KW-1185">Reference proteome</keyword>
<keyword evidence="1" id="KW-0812">Transmembrane</keyword>
<protein>
    <recommendedName>
        <fullName evidence="4">Exo-alpha-sialidase</fullName>
    </recommendedName>
</protein>
<dbReference type="SUPFAM" id="SSF110296">
    <property type="entry name" value="Oligoxyloglucan reducing end-specific cellobiohydrolase"/>
    <property type="match status" value="1"/>
</dbReference>
<keyword evidence="1" id="KW-0472">Membrane</keyword>
<dbReference type="RefSeq" id="WP_244682212.1">
    <property type="nucleotide sequence ID" value="NZ_JALIRM010000010.1"/>
</dbReference>
<evidence type="ECO:0000313" key="3">
    <source>
        <dbReference type="Proteomes" id="UP001232343"/>
    </source>
</evidence>
<evidence type="ECO:0000313" key="2">
    <source>
        <dbReference type="EMBL" id="MDQ0343969.1"/>
    </source>
</evidence>
<keyword evidence="1" id="KW-1133">Transmembrane helix</keyword>
<dbReference type="Gene3D" id="2.130.10.10">
    <property type="entry name" value="YVTN repeat-like/Quinoprotein amine dehydrogenase"/>
    <property type="match status" value="1"/>
</dbReference>
<accession>A0ABU0D6D5</accession>
<sequence length="433" mass="48634">MKLTQNRLGIIIIILLIAIVCLMFFYPKSEKEPIGNMPNDKFNEKAIHQKLPLTITVSEDDTKAETIAYRLWFDLMQSFKDDGLIKNAYFKRFHLLEGNENEFIVAVVYQVELGEGVETSFGGENEEGLVDNIVWKLRIRKDAEATYTLANFENSNDSLIGLPTVQDEESYQKEAGIATNEDFRYEIANGILKITYNNGKSWVEVPATIEELFGGDFSGSKNYLIDGSYIIYPQKTAFVLSSNQELFLLITTNQGKTWDKVLIKDQLPSVRQRFVGFTSVMNGYLIFTCDRTMSSEANFVMKTNDGGKTWEAAGSVDEIYSLVTDGNFINDKLGFISFGSINIMDQPPRPLLYRTNDGGSNWEEVEVPIPDEYKGIFIVAEAPVFKDGLGILIVNQGPNGDYLGGNVLAKFISEDEGKTWVFSSLVDPNNVLD</sequence>
<proteinExistence type="predicted"/>
<feature type="transmembrane region" description="Helical" evidence="1">
    <location>
        <begin position="7"/>
        <end position="26"/>
    </location>
</feature>
<dbReference type="InterPro" id="IPR015943">
    <property type="entry name" value="WD40/YVTN_repeat-like_dom_sf"/>
</dbReference>
<comment type="caution">
    <text evidence="2">The sequence shown here is derived from an EMBL/GenBank/DDBJ whole genome shotgun (WGS) entry which is preliminary data.</text>
</comment>
<evidence type="ECO:0000256" key="1">
    <source>
        <dbReference type="SAM" id="Phobius"/>
    </source>
</evidence>
<name>A0ABU0D6D5_9BACI</name>